<keyword evidence="4" id="KW-1185">Reference proteome</keyword>
<keyword evidence="1" id="KW-1133">Transmembrane helix</keyword>
<evidence type="ECO:0000313" key="3">
    <source>
        <dbReference type="EMBL" id="ADM27339.1"/>
    </source>
</evidence>
<evidence type="ECO:0000259" key="2">
    <source>
        <dbReference type="SMART" id="SM00670"/>
    </source>
</evidence>
<dbReference type="BioCyc" id="IAGG583356:GHAH-505-MONOMER"/>
<dbReference type="AlphaFoldDB" id="E0SRY9"/>
<gene>
    <name evidence="3" type="ordered locus">Igag_0501</name>
</gene>
<keyword evidence="1" id="KW-0812">Transmembrane</keyword>
<name>E0SRY9_IGNAA</name>
<dbReference type="InterPro" id="IPR002716">
    <property type="entry name" value="PIN_dom"/>
</dbReference>
<evidence type="ECO:0000313" key="4">
    <source>
        <dbReference type="Proteomes" id="UP000001304"/>
    </source>
</evidence>
<keyword evidence="1" id="KW-0472">Membrane</keyword>
<sequence length="150" mass="17789">MRLTYIDTSSIPSILLKTEKSNLAQQILETYHDLYFIISGIGISEALYVATYEYYRQRGMIRGRYDLRKLIIKQRYPREVIDAIGSLLRDLNVEIVNDYFNYNEYLQIMQDFKLLPNDAQIALTCWHYGIDTILTFDEDFKRVSWLKVVP</sequence>
<dbReference type="Proteomes" id="UP000001304">
    <property type="component" value="Chromosome"/>
</dbReference>
<accession>E0SRY9</accession>
<dbReference type="InterPro" id="IPR029060">
    <property type="entry name" value="PIN-like_dom_sf"/>
</dbReference>
<dbReference type="Pfam" id="PF01850">
    <property type="entry name" value="PIN"/>
    <property type="match status" value="1"/>
</dbReference>
<proteinExistence type="predicted"/>
<organism evidence="3 4">
    <name type="scientific">Ignisphaera aggregans (strain DSM 17230 / JCM 13409 / AQ1.S1)</name>
    <dbReference type="NCBI Taxonomy" id="583356"/>
    <lineage>
        <taxon>Archaea</taxon>
        <taxon>Thermoproteota</taxon>
        <taxon>Thermoprotei</taxon>
        <taxon>Desulfurococcales</taxon>
        <taxon>Desulfurococcaceae</taxon>
        <taxon>Ignisphaera</taxon>
    </lineage>
</organism>
<protein>
    <submittedName>
        <fullName evidence="3">PilT protein domain protein</fullName>
    </submittedName>
</protein>
<feature type="domain" description="PIN" evidence="2">
    <location>
        <begin position="2"/>
        <end position="142"/>
    </location>
</feature>
<dbReference type="PANTHER" id="PTHR39677:SF4">
    <property type="entry name" value="RIBONUCLEASE VAPC6"/>
    <property type="match status" value="1"/>
</dbReference>
<dbReference type="SUPFAM" id="SSF88723">
    <property type="entry name" value="PIN domain-like"/>
    <property type="match status" value="1"/>
</dbReference>
<dbReference type="KEGG" id="iag:Igag_0501"/>
<dbReference type="PANTHER" id="PTHR39677">
    <property type="entry name" value="RIBONUCLEASE VAPC6"/>
    <property type="match status" value="1"/>
</dbReference>
<feature type="transmembrane region" description="Helical" evidence="1">
    <location>
        <begin position="34"/>
        <end position="55"/>
    </location>
</feature>
<dbReference type="Gene3D" id="3.40.50.1010">
    <property type="entry name" value="5'-nuclease"/>
    <property type="match status" value="1"/>
</dbReference>
<dbReference type="EMBL" id="CP002098">
    <property type="protein sequence ID" value="ADM27339.1"/>
    <property type="molecule type" value="Genomic_DNA"/>
</dbReference>
<dbReference type="SMART" id="SM00670">
    <property type="entry name" value="PINc"/>
    <property type="match status" value="1"/>
</dbReference>
<reference evidence="3 4" key="1">
    <citation type="journal article" date="2010" name="Stand. Genomic Sci.">
        <title>Complete genome sequence of Ignisphaera aggregans type strain (AQ1.S1).</title>
        <authorList>
            <person name="Goker M."/>
            <person name="Held B."/>
            <person name="Lapidus A."/>
            <person name="Nolan M."/>
            <person name="Spring S."/>
            <person name="Yasawong M."/>
            <person name="Lucas S."/>
            <person name="Glavina Del Rio T."/>
            <person name="Tice H."/>
            <person name="Cheng J.F."/>
            <person name="Goodwin L."/>
            <person name="Tapia R."/>
            <person name="Pitluck S."/>
            <person name="Liolios K."/>
            <person name="Ivanova N."/>
            <person name="Mavromatis K."/>
            <person name="Mikhailova N."/>
            <person name="Pati A."/>
            <person name="Chen A."/>
            <person name="Palaniappan K."/>
            <person name="Brambilla E."/>
            <person name="Land M."/>
            <person name="Hauser L."/>
            <person name="Chang Y.J."/>
            <person name="Jeffries C.D."/>
            <person name="Brettin T."/>
            <person name="Detter J.C."/>
            <person name="Han C."/>
            <person name="Rohde M."/>
            <person name="Sikorski J."/>
            <person name="Woyke T."/>
            <person name="Bristow J."/>
            <person name="Eisen J.A."/>
            <person name="Markowitz V."/>
            <person name="Hugenholtz P."/>
            <person name="Kyrpides N.C."/>
            <person name="Klenk H.P."/>
        </authorList>
    </citation>
    <scope>NUCLEOTIDE SEQUENCE [LARGE SCALE GENOMIC DNA]</scope>
    <source>
        <strain evidence="4">DSM 17230 / JCM 13409 / AQ1.S1</strain>
    </source>
</reference>
<dbReference type="HOGENOM" id="CLU_134210_1_1_2"/>
<evidence type="ECO:0000256" key="1">
    <source>
        <dbReference type="SAM" id="Phobius"/>
    </source>
</evidence>